<evidence type="ECO:0000256" key="11">
    <source>
        <dbReference type="ARBA" id="ARBA00023163"/>
    </source>
</evidence>
<comment type="similarity">
    <text evidence="2">Belongs to the DtxR/MntR family.</text>
</comment>
<keyword evidence="9" id="KW-0238">DNA-binding</keyword>
<sequence>MIESLYILIITAAACSILGVFLVLRRLSMVSDAISHSVLLGIVIGFFITRDLRSVWLIIAAALFGVFTTMAIEILIKSRRVGEDAAVGIIFPLFFSIAVILITKFARNVHLDTDMVLMGEVIVAPFNRIDILGLSFPKALVQMSVVLVLNIAFIILSFNRMKISTFDPVFSAVSGIGVGVLYYIFMGLVSLTCVAAFESVGAILAISFFIAPAASACLISKRLTTTLFLSVIYAIINSTFGYLLAIRYNISMSGMCACVSGITFFITVLCCKNGIITQEIDRVKKRIRFRNELLLLHIGNHGNASDMLNELGLGSITKHIGWNETVLKFHVNSLISKGYVYKANECGVYNLTDAGVEKVNNIKRLYGLVLGGKDLTKIDTSRDDYIIAIYECKERGETATNKLLCEMLNVKAASVTEMVKKLVESEDVYLENKDIYLTEKGRTAARTLLTKHRLWELFLVEHLGYSWQEVHADAEVLEHVTSENLKNRLNEFLHRPQHCPHGNEIYENHPDPDRLICLADMKAGDKGTIHKVWDDKKLLEYLEEKDLALNDEIEIIEIDNFDNSVLLKKKGKQVYIAGKAADRIMVSGR</sequence>
<evidence type="ECO:0000256" key="13">
    <source>
        <dbReference type="SAM" id="Phobius"/>
    </source>
</evidence>
<dbReference type="AlphaFoldDB" id="G5GEW3"/>
<feature type="transmembrane region" description="Helical" evidence="13">
    <location>
        <begin position="139"/>
        <end position="158"/>
    </location>
</feature>
<evidence type="ECO:0000256" key="4">
    <source>
        <dbReference type="ARBA" id="ARBA00022448"/>
    </source>
</evidence>
<dbReference type="InterPro" id="IPR036388">
    <property type="entry name" value="WH-like_DNA-bd_sf"/>
</dbReference>
<keyword evidence="6 12" id="KW-0812">Transmembrane</keyword>
<evidence type="ECO:0000256" key="5">
    <source>
        <dbReference type="ARBA" id="ARBA00022475"/>
    </source>
</evidence>
<dbReference type="PANTHER" id="PTHR30477:SF8">
    <property type="entry name" value="METAL TRANSPORT SYSTEM MEMBRANE PROTEIN CT_070-RELATED"/>
    <property type="match status" value="1"/>
</dbReference>
<keyword evidence="10 13" id="KW-0472">Membrane</keyword>
<keyword evidence="11" id="KW-0804">Transcription</keyword>
<feature type="transmembrane region" description="Helical" evidence="13">
    <location>
        <begin position="55"/>
        <end position="76"/>
    </location>
</feature>
<dbReference type="PANTHER" id="PTHR30477">
    <property type="entry name" value="ABC-TRANSPORTER METAL-BINDING PROTEIN"/>
    <property type="match status" value="1"/>
</dbReference>
<dbReference type="STRING" id="679200.HMPREF9333_00101"/>
<comment type="subcellular location">
    <subcellularLocation>
        <location evidence="1 12">Cell membrane</location>
        <topology evidence="1 12">Multi-pass membrane protein</topology>
    </subcellularLocation>
</comment>
<feature type="domain" description="Ferrous iron transporter FeoA-like" evidence="14">
    <location>
        <begin position="516"/>
        <end position="588"/>
    </location>
</feature>
<comment type="similarity">
    <text evidence="3 12">Belongs to the ABC-3 integral membrane protein family.</text>
</comment>
<dbReference type="GO" id="GO:0003700">
    <property type="term" value="F:DNA-binding transcription factor activity"/>
    <property type="evidence" value="ECO:0007669"/>
    <property type="project" value="InterPro"/>
</dbReference>
<dbReference type="Pfam" id="PF04023">
    <property type="entry name" value="FeoA"/>
    <property type="match status" value="1"/>
</dbReference>
<protein>
    <recommendedName>
        <fullName evidence="14">Ferrous iron transporter FeoA-like domain-containing protein</fullName>
    </recommendedName>
</protein>
<dbReference type="Pfam" id="PF01325">
    <property type="entry name" value="Fe_dep_repress"/>
    <property type="match status" value="1"/>
</dbReference>
<feature type="transmembrane region" description="Helical" evidence="13">
    <location>
        <begin position="170"/>
        <end position="197"/>
    </location>
</feature>
<dbReference type="SMART" id="SM00899">
    <property type="entry name" value="FeoA"/>
    <property type="match status" value="1"/>
</dbReference>
<keyword evidence="5" id="KW-1003">Cell membrane</keyword>
<evidence type="ECO:0000256" key="1">
    <source>
        <dbReference type="ARBA" id="ARBA00004651"/>
    </source>
</evidence>
<dbReference type="SUPFAM" id="SSF46785">
    <property type="entry name" value="Winged helix' DNA-binding domain"/>
    <property type="match status" value="1"/>
</dbReference>
<evidence type="ECO:0000256" key="12">
    <source>
        <dbReference type="RuleBase" id="RU003943"/>
    </source>
</evidence>
<evidence type="ECO:0000256" key="10">
    <source>
        <dbReference type="ARBA" id="ARBA00023136"/>
    </source>
</evidence>
<dbReference type="OrthoDB" id="9788905at2"/>
<organism evidence="15 16">
    <name type="scientific">Johnsonella ignava ATCC 51276</name>
    <dbReference type="NCBI Taxonomy" id="679200"/>
    <lineage>
        <taxon>Bacteria</taxon>
        <taxon>Bacillati</taxon>
        <taxon>Bacillota</taxon>
        <taxon>Clostridia</taxon>
        <taxon>Lachnospirales</taxon>
        <taxon>Lachnospiraceae</taxon>
        <taxon>Johnsonella</taxon>
    </lineage>
</organism>
<evidence type="ECO:0000256" key="6">
    <source>
        <dbReference type="ARBA" id="ARBA00022692"/>
    </source>
</evidence>
<dbReference type="InterPro" id="IPR036421">
    <property type="entry name" value="Fe_dep_repressor_sf"/>
</dbReference>
<dbReference type="GO" id="GO:0046914">
    <property type="term" value="F:transition metal ion binding"/>
    <property type="evidence" value="ECO:0007669"/>
    <property type="project" value="InterPro"/>
</dbReference>
<evidence type="ECO:0000313" key="15">
    <source>
        <dbReference type="EMBL" id="EHI56654.1"/>
    </source>
</evidence>
<feature type="transmembrane region" description="Helical" evidence="13">
    <location>
        <begin position="227"/>
        <end position="246"/>
    </location>
</feature>
<keyword evidence="7 13" id="KW-1133">Transmembrane helix</keyword>
<dbReference type="Gene3D" id="1.10.3470.10">
    <property type="entry name" value="ABC transporter involved in vitamin B12 uptake, BtuC"/>
    <property type="match status" value="1"/>
</dbReference>
<dbReference type="SUPFAM" id="SSF81345">
    <property type="entry name" value="ABC transporter involved in vitamin B12 uptake, BtuC"/>
    <property type="match status" value="1"/>
</dbReference>
<dbReference type="Gene3D" id="2.30.30.90">
    <property type="match status" value="1"/>
</dbReference>
<dbReference type="InterPro" id="IPR037294">
    <property type="entry name" value="ABC_BtuC-like"/>
</dbReference>
<evidence type="ECO:0000256" key="9">
    <source>
        <dbReference type="ARBA" id="ARBA00023125"/>
    </source>
</evidence>
<dbReference type="eggNOG" id="COG1321">
    <property type="taxonomic scope" value="Bacteria"/>
</dbReference>
<dbReference type="InterPro" id="IPR001626">
    <property type="entry name" value="ABC_TroCD"/>
</dbReference>
<evidence type="ECO:0000259" key="14">
    <source>
        <dbReference type="SMART" id="SM00899"/>
    </source>
</evidence>
<dbReference type="GO" id="GO:0055085">
    <property type="term" value="P:transmembrane transport"/>
    <property type="evidence" value="ECO:0007669"/>
    <property type="project" value="InterPro"/>
</dbReference>
<dbReference type="InterPro" id="IPR022689">
    <property type="entry name" value="Iron_dep_repressor"/>
</dbReference>
<accession>G5GEW3</accession>
<gene>
    <name evidence="15" type="ORF">HMPREF9333_00101</name>
</gene>
<dbReference type="GO" id="GO:0010043">
    <property type="term" value="P:response to zinc ion"/>
    <property type="evidence" value="ECO:0007669"/>
    <property type="project" value="TreeGrafter"/>
</dbReference>
<evidence type="ECO:0000256" key="3">
    <source>
        <dbReference type="ARBA" id="ARBA00008034"/>
    </source>
</evidence>
<dbReference type="SUPFAM" id="SSF47979">
    <property type="entry name" value="Iron-dependent repressor protein, dimerization domain"/>
    <property type="match status" value="1"/>
</dbReference>
<evidence type="ECO:0000313" key="16">
    <source>
        <dbReference type="Proteomes" id="UP000003011"/>
    </source>
</evidence>
<evidence type="ECO:0000256" key="2">
    <source>
        <dbReference type="ARBA" id="ARBA00007871"/>
    </source>
</evidence>
<keyword evidence="16" id="KW-1185">Reference proteome</keyword>
<dbReference type="Gene3D" id="1.10.10.10">
    <property type="entry name" value="Winged helix-like DNA-binding domain superfamily/Winged helix DNA-binding domain"/>
    <property type="match status" value="1"/>
</dbReference>
<dbReference type="CDD" id="cd06550">
    <property type="entry name" value="TM_ABC_iron-siderophores_like"/>
    <property type="match status" value="1"/>
</dbReference>
<proteinExistence type="inferred from homology"/>
<comment type="caution">
    <text evidence="15">The sequence shown here is derived from an EMBL/GenBank/DDBJ whole genome shotgun (WGS) entry which is preliminary data.</text>
</comment>
<feature type="transmembrane region" description="Helical" evidence="13">
    <location>
        <begin position="6"/>
        <end position="24"/>
    </location>
</feature>
<dbReference type="EMBL" id="ACZL01000003">
    <property type="protein sequence ID" value="EHI56654.1"/>
    <property type="molecule type" value="Genomic_DNA"/>
</dbReference>
<feature type="transmembrane region" description="Helical" evidence="13">
    <location>
        <begin position="33"/>
        <end position="49"/>
    </location>
</feature>
<dbReference type="InterPro" id="IPR022687">
    <property type="entry name" value="HTH_DTXR"/>
</dbReference>
<dbReference type="InterPro" id="IPR036390">
    <property type="entry name" value="WH_DNA-bd_sf"/>
</dbReference>
<name>G5GEW3_9FIRM</name>
<reference evidence="15 16" key="1">
    <citation type="submission" date="2011-08" db="EMBL/GenBank/DDBJ databases">
        <title>The Genome Sequence of Johnsonella ignava ATCC 51276.</title>
        <authorList>
            <consortium name="The Broad Institute Genome Sequencing Platform"/>
            <person name="Earl A."/>
            <person name="Ward D."/>
            <person name="Feldgarden M."/>
            <person name="Gevers D."/>
            <person name="Izard J."/>
            <person name="Blanton J.M."/>
            <person name="Baranova O.V."/>
            <person name="Dewhirst F.E."/>
            <person name="Young S.K."/>
            <person name="Zeng Q."/>
            <person name="Gargeya S."/>
            <person name="Fitzgerald M."/>
            <person name="Haas B."/>
            <person name="Abouelleil A."/>
            <person name="Alvarado L."/>
            <person name="Arachchi H.M."/>
            <person name="Berlin A."/>
            <person name="Brown A."/>
            <person name="Chapman S.B."/>
            <person name="Chen Z."/>
            <person name="Dunbar C."/>
            <person name="Freedman E."/>
            <person name="Gearin G."/>
            <person name="Gellesch M."/>
            <person name="Goldberg J."/>
            <person name="Griggs A."/>
            <person name="Gujja S."/>
            <person name="Heiman D."/>
            <person name="Howarth C."/>
            <person name="Larson L."/>
            <person name="Lui A."/>
            <person name="MacDonald P.J.P."/>
            <person name="Montmayeur A."/>
            <person name="Murphy C."/>
            <person name="Neiman D."/>
            <person name="Pearson M."/>
            <person name="Priest M."/>
            <person name="Roberts A."/>
            <person name="Saif S."/>
            <person name="Shea T."/>
            <person name="Shenoy N."/>
            <person name="Sisk P."/>
            <person name="Stolte C."/>
            <person name="Sykes S."/>
            <person name="Wortman J."/>
            <person name="Nusbaum C."/>
            <person name="Birren B."/>
        </authorList>
    </citation>
    <scope>NUCLEOTIDE SEQUENCE [LARGE SCALE GENOMIC DNA]</scope>
    <source>
        <strain evidence="15 16">ATCC 51276</strain>
    </source>
</reference>
<keyword evidence="4 12" id="KW-0813">Transport</keyword>
<dbReference type="Proteomes" id="UP000003011">
    <property type="component" value="Unassembled WGS sequence"/>
</dbReference>
<dbReference type="InterPro" id="IPR038157">
    <property type="entry name" value="FeoA_core_dom"/>
</dbReference>
<feature type="transmembrane region" description="Helical" evidence="13">
    <location>
        <begin position="203"/>
        <end position="220"/>
    </location>
</feature>
<dbReference type="PATRIC" id="fig|679200.3.peg.110"/>
<dbReference type="eggNOG" id="COG1108">
    <property type="taxonomic scope" value="Bacteria"/>
</dbReference>
<dbReference type="GO" id="GO:0043190">
    <property type="term" value="C:ATP-binding cassette (ABC) transporter complex"/>
    <property type="evidence" value="ECO:0007669"/>
    <property type="project" value="InterPro"/>
</dbReference>
<dbReference type="SMART" id="SM00529">
    <property type="entry name" value="HTH_DTXR"/>
    <property type="match status" value="1"/>
</dbReference>
<dbReference type="RefSeq" id="WP_005539025.1">
    <property type="nucleotide sequence ID" value="NZ_JH378829.1"/>
</dbReference>
<dbReference type="GO" id="GO:0003677">
    <property type="term" value="F:DNA binding"/>
    <property type="evidence" value="ECO:0007669"/>
    <property type="project" value="UniProtKB-KW"/>
</dbReference>
<dbReference type="GO" id="GO:0046983">
    <property type="term" value="F:protein dimerization activity"/>
    <property type="evidence" value="ECO:0007669"/>
    <property type="project" value="InterPro"/>
</dbReference>
<dbReference type="Pfam" id="PF02742">
    <property type="entry name" value="Fe_dep_repr_C"/>
    <property type="match status" value="1"/>
</dbReference>
<dbReference type="InterPro" id="IPR007167">
    <property type="entry name" value="Fe-transptr_FeoA-like"/>
</dbReference>
<dbReference type="HOGENOM" id="CLU_028808_0_2_9"/>
<keyword evidence="8" id="KW-0805">Transcription regulation</keyword>
<dbReference type="Pfam" id="PF00950">
    <property type="entry name" value="ABC-3"/>
    <property type="match status" value="1"/>
</dbReference>
<feature type="transmembrane region" description="Helical" evidence="13">
    <location>
        <begin position="85"/>
        <end position="106"/>
    </location>
</feature>
<dbReference type="InterPro" id="IPR001367">
    <property type="entry name" value="Fe_dep_repressor"/>
</dbReference>
<evidence type="ECO:0000256" key="8">
    <source>
        <dbReference type="ARBA" id="ARBA00023015"/>
    </source>
</evidence>
<evidence type="ECO:0000256" key="7">
    <source>
        <dbReference type="ARBA" id="ARBA00022989"/>
    </source>
</evidence>